<evidence type="ECO:0000256" key="2">
    <source>
        <dbReference type="ARBA" id="ARBA00022857"/>
    </source>
</evidence>
<dbReference type="PANTHER" id="PTHR24321:SF8">
    <property type="entry name" value="ESTRADIOL 17-BETA-DEHYDROGENASE 8-RELATED"/>
    <property type="match status" value="1"/>
</dbReference>
<evidence type="ECO:0000256" key="4">
    <source>
        <dbReference type="RuleBase" id="RU000363"/>
    </source>
</evidence>
<evidence type="ECO:0000256" key="3">
    <source>
        <dbReference type="ARBA" id="ARBA00023002"/>
    </source>
</evidence>
<dbReference type="InterPro" id="IPR036291">
    <property type="entry name" value="NAD(P)-bd_dom_sf"/>
</dbReference>
<dbReference type="STRING" id="1209926.A0A1G4BPM3"/>
<protein>
    <submittedName>
        <fullName evidence="5">Short chain dehydrogenase</fullName>
    </submittedName>
</protein>
<organism evidence="5 6">
    <name type="scientific">Colletotrichum orchidophilum</name>
    <dbReference type="NCBI Taxonomy" id="1209926"/>
    <lineage>
        <taxon>Eukaryota</taxon>
        <taxon>Fungi</taxon>
        <taxon>Dikarya</taxon>
        <taxon>Ascomycota</taxon>
        <taxon>Pezizomycotina</taxon>
        <taxon>Sordariomycetes</taxon>
        <taxon>Hypocreomycetidae</taxon>
        <taxon>Glomerellales</taxon>
        <taxon>Glomerellaceae</taxon>
        <taxon>Colletotrichum</taxon>
    </lineage>
</organism>
<dbReference type="OrthoDB" id="417891at2759"/>
<dbReference type="GeneID" id="34554297"/>
<dbReference type="GO" id="GO:0016491">
    <property type="term" value="F:oxidoreductase activity"/>
    <property type="evidence" value="ECO:0007669"/>
    <property type="project" value="UniProtKB-KW"/>
</dbReference>
<keyword evidence="3" id="KW-0560">Oxidoreductase</keyword>
<evidence type="ECO:0000256" key="1">
    <source>
        <dbReference type="ARBA" id="ARBA00006484"/>
    </source>
</evidence>
<dbReference type="AlphaFoldDB" id="A0A1G4BPM3"/>
<dbReference type="InterPro" id="IPR002347">
    <property type="entry name" value="SDR_fam"/>
</dbReference>
<name>A0A1G4BPM3_9PEZI</name>
<dbReference type="SUPFAM" id="SSF51735">
    <property type="entry name" value="NAD(P)-binding Rossmann-fold domains"/>
    <property type="match status" value="1"/>
</dbReference>
<dbReference type="FunFam" id="3.40.50.720:FF:000084">
    <property type="entry name" value="Short-chain dehydrogenase reductase"/>
    <property type="match status" value="1"/>
</dbReference>
<proteinExistence type="inferred from homology"/>
<dbReference type="EMBL" id="MJBS01000006">
    <property type="protein sequence ID" value="OHF03412.1"/>
    <property type="molecule type" value="Genomic_DNA"/>
</dbReference>
<sequence length="270" mass="27927">MSTPRLPGTTVIVTGSGGGLGKAIAEAYLVAGANVVISDINEDRVAAVTSEYRDTYAGKLHGIVVDVTSETSVESLIKGTVERFGRLDVVVNNAGVMDKFDPVGDCTKETWDRVLAINLTGPFLTTKYAVNQFLAQGGGSGSGGPAGLIVNIGSNASYRGLASGVAYTASKHGVMAVTKNTAGFYGDKGIYSVALLLGGMDTTNIMDAFAEGVNQTGMAKVTAGMPEYKRGETGLDPAAVAKYCVFLTDKDIASSANGSCVVLNRNWPYA</sequence>
<keyword evidence="6" id="KW-1185">Reference proteome</keyword>
<dbReference type="PRINTS" id="PR00080">
    <property type="entry name" value="SDRFAMILY"/>
</dbReference>
<gene>
    <name evidence="5" type="ORF">CORC01_01131</name>
</gene>
<evidence type="ECO:0000313" key="5">
    <source>
        <dbReference type="EMBL" id="OHF03412.1"/>
    </source>
</evidence>
<evidence type="ECO:0000313" key="6">
    <source>
        <dbReference type="Proteomes" id="UP000176998"/>
    </source>
</evidence>
<dbReference type="PROSITE" id="PS00061">
    <property type="entry name" value="ADH_SHORT"/>
    <property type="match status" value="1"/>
</dbReference>
<comment type="similarity">
    <text evidence="1 4">Belongs to the short-chain dehydrogenases/reductases (SDR) family.</text>
</comment>
<comment type="caution">
    <text evidence="5">The sequence shown here is derived from an EMBL/GenBank/DDBJ whole genome shotgun (WGS) entry which is preliminary data.</text>
</comment>
<dbReference type="InterPro" id="IPR020904">
    <property type="entry name" value="Sc_DH/Rdtase_CS"/>
</dbReference>
<dbReference type="PRINTS" id="PR00081">
    <property type="entry name" value="GDHRDH"/>
</dbReference>
<keyword evidence="2" id="KW-0521">NADP</keyword>
<dbReference type="PANTHER" id="PTHR24321">
    <property type="entry name" value="DEHYDROGENASES, SHORT CHAIN"/>
    <property type="match status" value="1"/>
</dbReference>
<dbReference type="RefSeq" id="XP_022480548.1">
    <property type="nucleotide sequence ID" value="XM_022612787.1"/>
</dbReference>
<dbReference type="Gene3D" id="3.40.50.720">
    <property type="entry name" value="NAD(P)-binding Rossmann-like Domain"/>
    <property type="match status" value="1"/>
</dbReference>
<dbReference type="Proteomes" id="UP000176998">
    <property type="component" value="Unassembled WGS sequence"/>
</dbReference>
<accession>A0A1G4BPM3</accession>
<dbReference type="CDD" id="cd05233">
    <property type="entry name" value="SDR_c"/>
    <property type="match status" value="1"/>
</dbReference>
<reference evidence="5 6" key="1">
    <citation type="submission" date="2016-09" db="EMBL/GenBank/DDBJ databases">
        <authorList>
            <person name="Capua I."/>
            <person name="De Benedictis P."/>
            <person name="Joannis T."/>
            <person name="Lombin L.H."/>
            <person name="Cattoli G."/>
        </authorList>
    </citation>
    <scope>NUCLEOTIDE SEQUENCE [LARGE SCALE GENOMIC DNA]</scope>
    <source>
        <strain evidence="5 6">IMI 309357</strain>
    </source>
</reference>
<dbReference type="Pfam" id="PF00106">
    <property type="entry name" value="adh_short"/>
    <property type="match status" value="1"/>
</dbReference>